<dbReference type="AlphaFoldDB" id="A0A9N9JXC8"/>
<proteinExistence type="predicted"/>
<protein>
    <submittedName>
        <fullName evidence="3">937_t:CDS:1</fullName>
    </submittedName>
</protein>
<comment type="caution">
    <text evidence="3">The sequence shown here is derived from an EMBL/GenBank/DDBJ whole genome shotgun (WGS) entry which is preliminary data.</text>
</comment>
<reference evidence="3" key="1">
    <citation type="submission" date="2021-06" db="EMBL/GenBank/DDBJ databases">
        <authorList>
            <person name="Kallberg Y."/>
            <person name="Tangrot J."/>
            <person name="Rosling A."/>
        </authorList>
    </citation>
    <scope>NUCLEOTIDE SEQUENCE</scope>
    <source>
        <strain evidence="3">FL966</strain>
    </source>
</reference>
<dbReference type="EMBL" id="CAJVQA010030155">
    <property type="protein sequence ID" value="CAG8798666.1"/>
    <property type="molecule type" value="Genomic_DNA"/>
</dbReference>
<evidence type="ECO:0000259" key="2">
    <source>
        <dbReference type="PROSITE" id="PS50966"/>
    </source>
</evidence>
<dbReference type="Proteomes" id="UP000789759">
    <property type="component" value="Unassembled WGS sequence"/>
</dbReference>
<dbReference type="InterPro" id="IPR007527">
    <property type="entry name" value="Znf_SWIM"/>
</dbReference>
<evidence type="ECO:0000313" key="3">
    <source>
        <dbReference type="EMBL" id="CAG8798666.1"/>
    </source>
</evidence>
<gene>
    <name evidence="3" type="ORF">CPELLU_LOCUS17533</name>
</gene>
<organism evidence="3 4">
    <name type="scientific">Cetraspora pellucida</name>
    <dbReference type="NCBI Taxonomy" id="1433469"/>
    <lineage>
        <taxon>Eukaryota</taxon>
        <taxon>Fungi</taxon>
        <taxon>Fungi incertae sedis</taxon>
        <taxon>Mucoromycota</taxon>
        <taxon>Glomeromycotina</taxon>
        <taxon>Glomeromycetes</taxon>
        <taxon>Diversisporales</taxon>
        <taxon>Gigasporaceae</taxon>
        <taxon>Cetraspora</taxon>
    </lineage>
</organism>
<evidence type="ECO:0000313" key="4">
    <source>
        <dbReference type="Proteomes" id="UP000789759"/>
    </source>
</evidence>
<dbReference type="OrthoDB" id="2426082at2759"/>
<keyword evidence="4" id="KW-1185">Reference proteome</keyword>
<dbReference type="GO" id="GO:0008270">
    <property type="term" value="F:zinc ion binding"/>
    <property type="evidence" value="ECO:0007669"/>
    <property type="project" value="UniProtKB-KW"/>
</dbReference>
<feature type="non-terminal residue" evidence="3">
    <location>
        <position position="414"/>
    </location>
</feature>
<keyword evidence="1" id="KW-0862">Zinc</keyword>
<accession>A0A9N9JXC8</accession>
<keyword evidence="1" id="KW-0479">Metal-binding</keyword>
<sequence>MTSNSLYKCDRCSKYLEKTAFVSKTGKPTKVCNQCRNNNLKNYYATKFNENLPCDQNPIEPKEMKKKLFECVLQVGDDEYVENDNSGIEFLCEISTISLKSEPHELAKEIATIVGSADGYYYISEKDHHKYAFVYNCSQSCSLAKRPRKHEDLNKQRDRGYIERFSCNGVLKILLNMEMNTAAVDLQHNLLHKRPDRFNQYNKYYHKRELPSWRKDFKKEWMLLKDKKINNHYTVDIEKWICGCLGFLTHRFFLCKHLIQASQFIINKFFFEHIQRQEIYPFIFLPLQSASVQQAQSSTERSMHSNTVQQISSIMQLIHSNTVDTVNDIITSIDDNDESVQLFEEYKSVLRDALELVQEQENANNIRWAQAVQGSFKGIQKLVKDVKSYKRRITNPRTWKDHNQHTMFLDLQTA</sequence>
<dbReference type="PROSITE" id="PS50966">
    <property type="entry name" value="ZF_SWIM"/>
    <property type="match status" value="1"/>
</dbReference>
<feature type="domain" description="SWIM-type" evidence="2">
    <location>
        <begin position="233"/>
        <end position="266"/>
    </location>
</feature>
<evidence type="ECO:0000256" key="1">
    <source>
        <dbReference type="PROSITE-ProRule" id="PRU00325"/>
    </source>
</evidence>
<name>A0A9N9JXC8_9GLOM</name>
<keyword evidence="1" id="KW-0863">Zinc-finger</keyword>